<accession>A0ABU0JII3</accession>
<sequence>MNKRKLVLGHRGVKIYHSWKGAQALDFWYALVPNHRAEGGGQDFDVRSLPERYRRGLVLENTSPVSDPGAYAKGREAMLEAHRQAIRRAIEDGHDFLARPGPLSRLLERMRSLTAARRSR</sequence>
<dbReference type="Proteomes" id="UP001242480">
    <property type="component" value="Unassembled WGS sequence"/>
</dbReference>
<keyword evidence="2" id="KW-1185">Reference proteome</keyword>
<gene>
    <name evidence="1" type="ORF">QO011_007122</name>
</gene>
<reference evidence="1 2" key="1">
    <citation type="submission" date="2023-07" db="EMBL/GenBank/DDBJ databases">
        <title>Genomic Encyclopedia of Type Strains, Phase IV (KMG-IV): sequencing the most valuable type-strain genomes for metagenomic binning, comparative biology and taxonomic classification.</title>
        <authorList>
            <person name="Goeker M."/>
        </authorList>
    </citation>
    <scope>NUCLEOTIDE SEQUENCE [LARGE SCALE GENOMIC DNA]</scope>
    <source>
        <strain evidence="1 2">DSM 19619</strain>
    </source>
</reference>
<name>A0ABU0JII3_9HYPH</name>
<dbReference type="EMBL" id="JAUSVX010000020">
    <property type="protein sequence ID" value="MDQ0474083.1"/>
    <property type="molecule type" value="Genomic_DNA"/>
</dbReference>
<comment type="caution">
    <text evidence="1">The sequence shown here is derived from an EMBL/GenBank/DDBJ whole genome shotgun (WGS) entry which is preliminary data.</text>
</comment>
<evidence type="ECO:0000313" key="1">
    <source>
        <dbReference type="EMBL" id="MDQ0474083.1"/>
    </source>
</evidence>
<organism evidence="1 2">
    <name type="scientific">Labrys wisconsinensis</name>
    <dbReference type="NCBI Taxonomy" id="425677"/>
    <lineage>
        <taxon>Bacteria</taxon>
        <taxon>Pseudomonadati</taxon>
        <taxon>Pseudomonadota</taxon>
        <taxon>Alphaproteobacteria</taxon>
        <taxon>Hyphomicrobiales</taxon>
        <taxon>Xanthobacteraceae</taxon>
        <taxon>Labrys</taxon>
    </lineage>
</organism>
<proteinExistence type="predicted"/>
<dbReference type="RefSeq" id="WP_307283112.1">
    <property type="nucleotide sequence ID" value="NZ_JAUSVX010000020.1"/>
</dbReference>
<evidence type="ECO:0000313" key="2">
    <source>
        <dbReference type="Proteomes" id="UP001242480"/>
    </source>
</evidence>
<protein>
    <submittedName>
        <fullName evidence="1">Uncharacterized protein</fullName>
    </submittedName>
</protein>